<reference evidence="2" key="1">
    <citation type="submission" date="2013-03" db="EMBL/GenBank/DDBJ databases">
        <title>The Genome Sequence of Anopheles christyi ACHKN1017.</title>
        <authorList>
            <consortium name="The Broad Institute Genomics Platform"/>
            <person name="Neafsey D.E."/>
            <person name="Besansky N."/>
            <person name="Walker B."/>
            <person name="Young S.K."/>
            <person name="Zeng Q."/>
            <person name="Gargeya S."/>
            <person name="Fitzgerald M."/>
            <person name="Haas B."/>
            <person name="Abouelleil A."/>
            <person name="Allen A.W."/>
            <person name="Alvarado L."/>
            <person name="Arachchi H.M."/>
            <person name="Berlin A.M."/>
            <person name="Chapman S.B."/>
            <person name="Gainer-Dewar J."/>
            <person name="Goldberg J."/>
            <person name="Griggs A."/>
            <person name="Gujja S."/>
            <person name="Hansen M."/>
            <person name="Howarth C."/>
            <person name="Imamovic A."/>
            <person name="Ireland A."/>
            <person name="Larimer J."/>
            <person name="McCowan C."/>
            <person name="Murphy C."/>
            <person name="Pearson M."/>
            <person name="Poon T.W."/>
            <person name="Priest M."/>
            <person name="Roberts A."/>
            <person name="Saif S."/>
            <person name="Shea T."/>
            <person name="Sisk P."/>
            <person name="Sykes S."/>
            <person name="Wortman J."/>
            <person name="Nusbaum C."/>
            <person name="Birren B."/>
        </authorList>
    </citation>
    <scope>NUCLEOTIDE SEQUENCE [LARGE SCALE GENOMIC DNA]</scope>
    <source>
        <strain evidence="2">ACHKN1017</strain>
    </source>
</reference>
<dbReference type="VEuPathDB" id="VectorBase:ACHR014151"/>
<sequence>MNVVPVPITRLPGGVLLVYTIHDQDDGWITPAVYGLFFSDSFSKSTPSHTRTHYTARSISSWLATHCTTTARDTASRVNPAGNNTPRADIRCDKLVLSDFLNYVHPVPSESSSVTVGCRLRNGASGRTTCSCQSCAAPRTCNGSGCGPSSAWPDPSCQPRCICCPGSRLARCNASASDGCSSAS</sequence>
<dbReference type="Proteomes" id="UP000075881">
    <property type="component" value="Unassembled WGS sequence"/>
</dbReference>
<reference evidence="1" key="2">
    <citation type="submission" date="2020-05" db="UniProtKB">
        <authorList>
            <consortium name="EnsemblMetazoa"/>
        </authorList>
    </citation>
    <scope>IDENTIFICATION</scope>
    <source>
        <strain evidence="1">ACHKN1017</strain>
    </source>
</reference>
<name>A0A182KI58_9DIPT</name>
<proteinExistence type="predicted"/>
<organism evidence="1 2">
    <name type="scientific">Anopheles christyi</name>
    <dbReference type="NCBI Taxonomy" id="43041"/>
    <lineage>
        <taxon>Eukaryota</taxon>
        <taxon>Metazoa</taxon>
        <taxon>Ecdysozoa</taxon>
        <taxon>Arthropoda</taxon>
        <taxon>Hexapoda</taxon>
        <taxon>Insecta</taxon>
        <taxon>Pterygota</taxon>
        <taxon>Neoptera</taxon>
        <taxon>Endopterygota</taxon>
        <taxon>Diptera</taxon>
        <taxon>Nematocera</taxon>
        <taxon>Culicoidea</taxon>
        <taxon>Culicidae</taxon>
        <taxon>Anophelinae</taxon>
        <taxon>Anopheles</taxon>
    </lineage>
</organism>
<protein>
    <submittedName>
        <fullName evidence="1">Uncharacterized protein</fullName>
    </submittedName>
</protein>
<accession>A0A182KI58</accession>
<dbReference type="AlphaFoldDB" id="A0A182KI58"/>
<evidence type="ECO:0000313" key="1">
    <source>
        <dbReference type="EnsemblMetazoa" id="ACHR014151-PB"/>
    </source>
</evidence>
<keyword evidence="2" id="KW-1185">Reference proteome</keyword>
<dbReference type="EnsemblMetazoa" id="ACHR014151-RB">
    <property type="protein sequence ID" value="ACHR014151-PB"/>
    <property type="gene ID" value="ACHR014151"/>
</dbReference>
<evidence type="ECO:0000313" key="2">
    <source>
        <dbReference type="Proteomes" id="UP000075881"/>
    </source>
</evidence>